<dbReference type="PROSITE" id="PS51257">
    <property type="entry name" value="PROKAR_LIPOPROTEIN"/>
    <property type="match status" value="1"/>
</dbReference>
<protein>
    <submittedName>
        <fullName evidence="1">Uncharacterized protein</fullName>
    </submittedName>
</protein>
<name>A0ABW9RW53_9BACT</name>
<reference evidence="1 2" key="1">
    <citation type="submission" date="2019-02" db="EMBL/GenBank/DDBJ databases">
        <authorList>
            <person name="Goldberg S.R."/>
            <person name="Haltli B.A."/>
            <person name="Correa H."/>
            <person name="Russell K.G."/>
        </authorList>
    </citation>
    <scope>NUCLEOTIDE SEQUENCE [LARGE SCALE GENOMIC DNA]</scope>
    <source>
        <strain evidence="1 2">JCM 16186</strain>
    </source>
</reference>
<keyword evidence="2" id="KW-1185">Reference proteome</keyword>
<dbReference type="EMBL" id="SMLW01000664">
    <property type="protein sequence ID" value="MTI28469.1"/>
    <property type="molecule type" value="Genomic_DNA"/>
</dbReference>
<gene>
    <name evidence="1" type="ORF">E1163_26165</name>
</gene>
<proteinExistence type="predicted"/>
<evidence type="ECO:0000313" key="1">
    <source>
        <dbReference type="EMBL" id="MTI28469.1"/>
    </source>
</evidence>
<evidence type="ECO:0000313" key="2">
    <source>
        <dbReference type="Proteomes" id="UP000798808"/>
    </source>
</evidence>
<organism evidence="1 2">
    <name type="scientific">Fulvivirga kasyanovii</name>
    <dbReference type="NCBI Taxonomy" id="396812"/>
    <lineage>
        <taxon>Bacteria</taxon>
        <taxon>Pseudomonadati</taxon>
        <taxon>Bacteroidota</taxon>
        <taxon>Cytophagia</taxon>
        <taxon>Cytophagales</taxon>
        <taxon>Fulvivirgaceae</taxon>
        <taxon>Fulvivirga</taxon>
    </lineage>
</organism>
<accession>A0ABW9RW53</accession>
<sequence>MKNLNYYVLIMVLFAFGCNKEEHNPDQRVTDVNRLNQEGQRVVSEISMDGKVLTFIERDGNVGVLERYLPGEQPVLTADFEGLTFSEIHKKLAPEREVPEILSQIDERFEFESEVEARYQNQQIIEGNHIEDKSASNTREAGLNDVWFRDNYCNVSSFWNGYKACLLNRYGPGTDWGWANCSRSRVYVYPFQGGQVHLRGQIDGSTLFDADLLAGYVYSYYMFSGKNFWGCRQIKKHYYSITQTSGDGWHWNLRSNTNC</sequence>
<comment type="caution">
    <text evidence="1">The sequence shown here is derived from an EMBL/GenBank/DDBJ whole genome shotgun (WGS) entry which is preliminary data.</text>
</comment>
<dbReference type="Proteomes" id="UP000798808">
    <property type="component" value="Unassembled WGS sequence"/>
</dbReference>
<dbReference type="RefSeq" id="WP_155176013.1">
    <property type="nucleotide sequence ID" value="NZ_BAAAFL010000003.1"/>
</dbReference>